<keyword evidence="2" id="KW-1185">Reference proteome</keyword>
<comment type="caution">
    <text evidence="1">The sequence shown here is derived from an EMBL/GenBank/DDBJ whole genome shotgun (WGS) entry which is preliminary data.</text>
</comment>
<reference evidence="1" key="1">
    <citation type="submission" date="2023-06" db="EMBL/GenBank/DDBJ databases">
        <title>Draft Genome Sequences of Representative Paenibacillus Polymyxa, Bacillus cereus, Fictibacillus sp., and Brevibacillus agri Strains Isolated from Amazonian Dark Earth.</title>
        <authorList>
            <person name="Pellegrinetti T.A."/>
            <person name="Cunha I.C.M."/>
            <person name="Chaves M.G."/>
            <person name="Freitas A.S."/>
            <person name="Silva A.V.R."/>
            <person name="Tsai S.M."/>
            <person name="Mendes L.W."/>
        </authorList>
    </citation>
    <scope>NUCLEOTIDE SEQUENCE</scope>
    <source>
        <strain evidence="1">CENA-BCM004</strain>
    </source>
</reference>
<protein>
    <submittedName>
        <fullName evidence="1">Uncharacterized protein</fullName>
    </submittedName>
</protein>
<evidence type="ECO:0000313" key="2">
    <source>
        <dbReference type="Proteomes" id="UP001168694"/>
    </source>
</evidence>
<dbReference type="Proteomes" id="UP001168694">
    <property type="component" value="Unassembled WGS sequence"/>
</dbReference>
<proteinExistence type="predicted"/>
<gene>
    <name evidence="1" type="ORF">QYF49_21325</name>
</gene>
<organism evidence="1 2">
    <name type="scientific">Fictibacillus terranigra</name>
    <dbReference type="NCBI Taxonomy" id="3058424"/>
    <lineage>
        <taxon>Bacteria</taxon>
        <taxon>Bacillati</taxon>
        <taxon>Bacillota</taxon>
        <taxon>Bacilli</taxon>
        <taxon>Bacillales</taxon>
        <taxon>Fictibacillaceae</taxon>
        <taxon>Fictibacillus</taxon>
    </lineage>
</organism>
<name>A0ABT8EC55_9BACL</name>
<dbReference type="RefSeq" id="WP_290401608.1">
    <property type="nucleotide sequence ID" value="NZ_JAUHLN010000005.1"/>
</dbReference>
<dbReference type="EMBL" id="JAUHLN010000005">
    <property type="protein sequence ID" value="MDN4075504.1"/>
    <property type="molecule type" value="Genomic_DNA"/>
</dbReference>
<accession>A0ABT8EC55</accession>
<evidence type="ECO:0000313" key="1">
    <source>
        <dbReference type="EMBL" id="MDN4075504.1"/>
    </source>
</evidence>
<sequence length="376" mass="43703">MRNEVIEQTVNDSMVTTLDYILQLIEQSNKQKDGDRDKLIQQSLEQMRQDQPSLSKADKAELEYTLYYHLALKQQPEWFQLTGELIDRFPYEQNNSSFDVYQHEDNVWGVVTQEGKKSHKVTTSFKSKEDLLLHLFGTTQFEKFRGETFWIQQNEQVFSLKENKHFRLLLFTGQSMKPFRTHKSLEKLRISILKDDLAQNPNLKKKALRQTLEDKSLPVSLMGKTVTINELEQKQDHVELTLKEDGTDHHIKLPDLEDKWMKLAKNRAALAFNELVMNSQAVAQGFLSFYGIEINQSLQTKAPDFEVISHPKGSFIGHVKSDGSIKKLSPYFTEKEANLRLGDLKKELRKEKNLEQDKSLNQEISFDDIIEKHEGG</sequence>